<evidence type="ECO:0000313" key="9">
    <source>
        <dbReference type="EMBL" id="KAK7205901.1"/>
    </source>
</evidence>
<feature type="domain" description="FUZ/MON1/HPS1 first Longin" evidence="6">
    <location>
        <begin position="239"/>
        <end position="371"/>
    </location>
</feature>
<comment type="caution">
    <text evidence="9">The sequence shown here is derived from an EMBL/GenBank/DDBJ whole genome shotgun (WGS) entry which is preliminary data.</text>
</comment>
<evidence type="ECO:0000259" key="8">
    <source>
        <dbReference type="Pfam" id="PF19038"/>
    </source>
</evidence>
<comment type="function">
    <text evidence="4">Required for multiple vacuole delivery pathways including the cytoplasm to vacuole transport (Cvt), autophagy, pexophagy and endocytosis.</text>
</comment>
<keyword evidence="4" id="KW-0967">Endosome</keyword>
<keyword evidence="4" id="KW-0472">Membrane</keyword>
<protein>
    <recommendedName>
        <fullName evidence="3 4">Vacuolar fusion protein MON1</fullName>
    </recommendedName>
</protein>
<organism evidence="9 10">
    <name type="scientific">Myxozyma melibiosi</name>
    <dbReference type="NCBI Taxonomy" id="54550"/>
    <lineage>
        <taxon>Eukaryota</taxon>
        <taxon>Fungi</taxon>
        <taxon>Dikarya</taxon>
        <taxon>Ascomycota</taxon>
        <taxon>Saccharomycotina</taxon>
        <taxon>Lipomycetes</taxon>
        <taxon>Lipomycetales</taxon>
        <taxon>Lipomycetaceae</taxon>
        <taxon>Myxozyma</taxon>
    </lineage>
</organism>
<dbReference type="Pfam" id="PF19036">
    <property type="entry name" value="Fuz_longin_1"/>
    <property type="match status" value="1"/>
</dbReference>
<dbReference type="RefSeq" id="XP_064768934.1">
    <property type="nucleotide sequence ID" value="XM_064909677.1"/>
</dbReference>
<keyword evidence="10" id="KW-1185">Reference proteome</keyword>
<dbReference type="Pfam" id="PF19037">
    <property type="entry name" value="Fuz_longin_2"/>
    <property type="match status" value="1"/>
</dbReference>
<reference evidence="9 10" key="1">
    <citation type="submission" date="2024-03" db="EMBL/GenBank/DDBJ databases">
        <title>Genome-scale model development and genomic sequencing of the oleaginous clade Lipomyces.</title>
        <authorList>
            <consortium name="Lawrence Berkeley National Laboratory"/>
            <person name="Czajka J.J."/>
            <person name="Han Y."/>
            <person name="Kim J."/>
            <person name="Mondo S.J."/>
            <person name="Hofstad B.A."/>
            <person name="Robles A."/>
            <person name="Haridas S."/>
            <person name="Riley R."/>
            <person name="LaButti K."/>
            <person name="Pangilinan J."/>
            <person name="Andreopoulos W."/>
            <person name="Lipzen A."/>
            <person name="Yan J."/>
            <person name="Wang M."/>
            <person name="Ng V."/>
            <person name="Grigoriev I.V."/>
            <person name="Spatafora J.W."/>
            <person name="Magnuson J.K."/>
            <person name="Baker S.E."/>
            <person name="Pomraning K.R."/>
        </authorList>
    </citation>
    <scope>NUCLEOTIDE SEQUENCE [LARGE SCALE GENOMIC DNA]</scope>
    <source>
        <strain evidence="9 10">Phaff 52-87</strain>
    </source>
</reference>
<dbReference type="EMBL" id="JBBJBU010000004">
    <property type="protein sequence ID" value="KAK7205901.1"/>
    <property type="molecule type" value="Genomic_DNA"/>
</dbReference>
<keyword evidence="4" id="KW-0926">Vacuole</keyword>
<comment type="similarity">
    <text evidence="2 4">Belongs to the MON1/SAND family.</text>
</comment>
<dbReference type="InterPro" id="IPR043972">
    <property type="entry name" value="FUZ/MON1/HPS1_longin_1"/>
</dbReference>
<sequence length="668" mass="73199">MAAHSPPQPAVDRQQLAVTAATDPPVVVDEVSLPVVDEYILSQETIEQPLRPISPPLTPRRASLLPPAQLAPDLVGLSKAFPIRLQSRATTALSSFSVPPSAASVASTSTSVSSTATSSALSSTVSTSPASSVSSAPTASIGSSVKSKSKSKTASHQPLPAIVSSVGAPDIKSLLGKILKDHDPFGRPYISTYNNAFIDADIDDDSITVFDGYSVDAESSIADQDDEEGEMERFLSQKKQYFILSFAGKPIFSMHGSDDLISAHMGIIQALVAGFEQPSEESFASDTVPDQIRFFTAGTTTFAVSVEDPLILVAISKLGETEGQLRTQLDALHTQLLSALTKAQIVKVFNGRTNFDLRKLLGGAETFLRALAREMAFGSPAILLNAIECVRLRSSVRERINMALLKGRTSSLLYGLVVADGRLVSVIRPKRHSLHPPDLQVIFSMLFHNNTFHDGREHWIPICLPKFNNRGFLHAYIVFFRPKVALVLISANKDSFYELRKSKEDILENFETEKCFAPIDLAVKLVRYRTADIGVPAIQHFLYKSRGNVQFTMPNFEPHFPDRKSQHELMLLYRRLHAAIHTRHTHLKVLYVSRGNWIALAWATHSFEVYCVASASTSKATLAQGMDSIIAWVKREESRLFISNGAVSGLSFSTKEFFSSLTSMAIYT</sequence>
<feature type="domain" description="FUZ/MON1/HPS1 third Longin" evidence="8">
    <location>
        <begin position="538"/>
        <end position="637"/>
    </location>
</feature>
<evidence type="ECO:0000256" key="1">
    <source>
        <dbReference type="ARBA" id="ARBA00004380"/>
    </source>
</evidence>
<dbReference type="Proteomes" id="UP001498771">
    <property type="component" value="Unassembled WGS sequence"/>
</dbReference>
<comment type="subcellular location">
    <subcellularLocation>
        <location evidence="4">Endosome</location>
        <location evidence="4">Multivesicular body membrane</location>
        <topology evidence="4">Peripheral membrane protein</topology>
    </subcellularLocation>
    <subcellularLocation>
        <location evidence="1 4">Prevacuolar compartment membrane</location>
        <topology evidence="1 4">Peripheral membrane protein</topology>
    </subcellularLocation>
    <subcellularLocation>
        <location evidence="4">Vacuole membrane</location>
        <topology evidence="4">Peripheral membrane protein</topology>
    </subcellularLocation>
</comment>
<keyword evidence="4" id="KW-0653">Protein transport</keyword>
<accession>A0ABR1F7U1</accession>
<feature type="region of interest" description="Disordered" evidence="5">
    <location>
        <begin position="120"/>
        <end position="156"/>
    </location>
</feature>
<dbReference type="InterPro" id="IPR004353">
    <property type="entry name" value="Mon1"/>
</dbReference>
<dbReference type="PANTHER" id="PTHR13027:SF7">
    <property type="entry name" value="VACUOLAR FUSION PROTEIN MON1 HOMOLOG"/>
    <property type="match status" value="1"/>
</dbReference>
<feature type="domain" description="FUZ/MON1/HPS1 second Longin" evidence="7">
    <location>
        <begin position="411"/>
        <end position="507"/>
    </location>
</feature>
<feature type="compositionally biased region" description="Low complexity" evidence="5">
    <location>
        <begin position="120"/>
        <end position="146"/>
    </location>
</feature>
<evidence type="ECO:0000256" key="2">
    <source>
        <dbReference type="ARBA" id="ARBA00008968"/>
    </source>
</evidence>
<evidence type="ECO:0000256" key="5">
    <source>
        <dbReference type="SAM" id="MobiDB-lite"/>
    </source>
</evidence>
<feature type="region of interest" description="Disordered" evidence="5">
    <location>
        <begin position="1"/>
        <end position="23"/>
    </location>
</feature>
<proteinExistence type="inferred from homology"/>
<dbReference type="InterPro" id="IPR043971">
    <property type="entry name" value="FUZ/MON1/HPS1_longin_2"/>
</dbReference>
<keyword evidence="4" id="KW-0813">Transport</keyword>
<evidence type="ECO:0000256" key="3">
    <source>
        <dbReference type="ARBA" id="ARBA00018132"/>
    </source>
</evidence>
<evidence type="ECO:0000313" key="10">
    <source>
        <dbReference type="Proteomes" id="UP001498771"/>
    </source>
</evidence>
<dbReference type="GeneID" id="90035189"/>
<name>A0ABR1F7U1_9ASCO</name>
<evidence type="ECO:0000259" key="7">
    <source>
        <dbReference type="Pfam" id="PF19037"/>
    </source>
</evidence>
<evidence type="ECO:0000256" key="4">
    <source>
        <dbReference type="RuleBase" id="RU367048"/>
    </source>
</evidence>
<dbReference type="PRINTS" id="PR01546">
    <property type="entry name" value="YEAST73DUF"/>
</dbReference>
<gene>
    <name evidence="9" type="ORF">BZA70DRAFT_147142</name>
</gene>
<dbReference type="Pfam" id="PF19038">
    <property type="entry name" value="Fuz_longin_3"/>
    <property type="match status" value="1"/>
</dbReference>
<dbReference type="PANTHER" id="PTHR13027">
    <property type="entry name" value="SAND PROTEIN-RELATED"/>
    <property type="match status" value="1"/>
</dbReference>
<keyword evidence="4" id="KW-0072">Autophagy</keyword>
<evidence type="ECO:0000259" key="6">
    <source>
        <dbReference type="Pfam" id="PF19036"/>
    </source>
</evidence>
<dbReference type="InterPro" id="IPR043970">
    <property type="entry name" value="FUZ/MON1/HPS1_longin_3"/>
</dbReference>